<dbReference type="AlphaFoldDB" id="A0A8S0TJB9"/>
<dbReference type="Pfam" id="PF03330">
    <property type="entry name" value="DPBB_1"/>
    <property type="match status" value="1"/>
</dbReference>
<dbReference type="InterPro" id="IPR007117">
    <property type="entry name" value="Expansin_CBD"/>
</dbReference>
<evidence type="ECO:0000259" key="3">
    <source>
        <dbReference type="PROSITE" id="PS50842"/>
    </source>
</evidence>
<dbReference type="Pfam" id="PF01357">
    <property type="entry name" value="Expansin_C"/>
    <property type="match status" value="1"/>
</dbReference>
<dbReference type="Proteomes" id="UP000594638">
    <property type="component" value="Unassembled WGS sequence"/>
</dbReference>
<dbReference type="SUPFAM" id="SSF50685">
    <property type="entry name" value="Barwin-like endoglucanases"/>
    <property type="match status" value="1"/>
</dbReference>
<dbReference type="PANTHER" id="PTHR31692:SF49">
    <property type="entry name" value="EXPANSIN-B15-LIKE"/>
    <property type="match status" value="1"/>
</dbReference>
<comment type="subcellular location">
    <subcellularLocation>
        <location evidence="1">Secreted</location>
    </subcellularLocation>
</comment>
<evidence type="ECO:0000256" key="2">
    <source>
        <dbReference type="ARBA" id="ARBA00022525"/>
    </source>
</evidence>
<dbReference type="Gene3D" id="2.60.40.760">
    <property type="entry name" value="Expansin, cellulose-binding-like domain"/>
    <property type="match status" value="1"/>
</dbReference>
<protein>
    <submittedName>
        <fullName evidence="4">Expansin-B15-like</fullName>
    </submittedName>
</protein>
<gene>
    <name evidence="4" type="ORF">OLEA9_A066477</name>
</gene>
<accession>A0A8S0TJB9</accession>
<evidence type="ECO:0000313" key="4">
    <source>
        <dbReference type="EMBL" id="CAA3005774.1"/>
    </source>
</evidence>
<dbReference type="InterPro" id="IPR009009">
    <property type="entry name" value="RlpA-like_DPBB"/>
</dbReference>
<dbReference type="PRINTS" id="PR00829">
    <property type="entry name" value="LOLP1ALLERGN"/>
</dbReference>
<dbReference type="InterPro" id="IPR005795">
    <property type="entry name" value="LolPI"/>
</dbReference>
<proteinExistence type="predicted"/>
<keyword evidence="2" id="KW-0964">Secreted</keyword>
<dbReference type="InterPro" id="IPR036749">
    <property type="entry name" value="Expansin_CBD_sf"/>
</dbReference>
<dbReference type="Gramene" id="OE9A066477T1">
    <property type="protein sequence ID" value="OE9A066477C1"/>
    <property type="gene ID" value="OE9A066477"/>
</dbReference>
<evidence type="ECO:0000256" key="1">
    <source>
        <dbReference type="ARBA" id="ARBA00004613"/>
    </source>
</evidence>
<comment type="caution">
    <text evidence="4">The sequence shown here is derived from an EMBL/GenBank/DDBJ whole genome shotgun (WGS) entry which is preliminary data.</text>
</comment>
<sequence length="249" mass="27399">MKPNGRGRSGDVCPELNQKYKDAIEALEGDIIFECSLKHSDYGKPLDEGSLNGKLLARYNDGNPISGYDQPGSMVLEMKRGVEIDGRCLLQDGEGKECGACYKIKRTKHHSCSGKPEKVVITDFCPGGPCASESAHFDLRGAAFGSMAIPGKEDKLRDAGVLQIRYSRVACDYSGKTIMFRVDQGSNPEYFMVMIEFEEGDGDLARVDLQQASSKPGEWFDWASAKEEHLLLGTITLCFLLADKRLLLS</sequence>
<keyword evidence="5" id="KW-1185">Reference proteome</keyword>
<dbReference type="EMBL" id="CACTIH010007250">
    <property type="protein sequence ID" value="CAA3005774.1"/>
    <property type="molecule type" value="Genomic_DNA"/>
</dbReference>
<organism evidence="4 5">
    <name type="scientific">Olea europaea subsp. europaea</name>
    <dbReference type="NCBI Taxonomy" id="158383"/>
    <lineage>
        <taxon>Eukaryota</taxon>
        <taxon>Viridiplantae</taxon>
        <taxon>Streptophyta</taxon>
        <taxon>Embryophyta</taxon>
        <taxon>Tracheophyta</taxon>
        <taxon>Spermatophyta</taxon>
        <taxon>Magnoliopsida</taxon>
        <taxon>eudicotyledons</taxon>
        <taxon>Gunneridae</taxon>
        <taxon>Pentapetalae</taxon>
        <taxon>asterids</taxon>
        <taxon>lamiids</taxon>
        <taxon>Lamiales</taxon>
        <taxon>Oleaceae</taxon>
        <taxon>Oleeae</taxon>
        <taxon>Olea</taxon>
    </lineage>
</organism>
<dbReference type="Gene3D" id="2.40.40.10">
    <property type="entry name" value="RlpA-like domain"/>
    <property type="match status" value="1"/>
</dbReference>
<dbReference type="PANTHER" id="PTHR31692">
    <property type="entry name" value="EXPANSIN-B3"/>
    <property type="match status" value="1"/>
</dbReference>
<dbReference type="PROSITE" id="PS50842">
    <property type="entry name" value="EXPANSIN_EG45"/>
    <property type="match status" value="1"/>
</dbReference>
<dbReference type="GO" id="GO:0005576">
    <property type="term" value="C:extracellular region"/>
    <property type="evidence" value="ECO:0007669"/>
    <property type="project" value="UniProtKB-SubCell"/>
</dbReference>
<dbReference type="InterPro" id="IPR007112">
    <property type="entry name" value="Expansin/allergen_DPBB_dom"/>
</dbReference>
<dbReference type="GO" id="GO:0009653">
    <property type="term" value="P:anatomical structure morphogenesis"/>
    <property type="evidence" value="ECO:0007669"/>
    <property type="project" value="UniProtKB-ARBA"/>
</dbReference>
<name>A0A8S0TJB9_OLEEU</name>
<dbReference type="SUPFAM" id="SSF49590">
    <property type="entry name" value="PHL pollen allergen"/>
    <property type="match status" value="1"/>
</dbReference>
<dbReference type="InterPro" id="IPR036908">
    <property type="entry name" value="RlpA-like_sf"/>
</dbReference>
<feature type="domain" description="Expansin-like EG45" evidence="3">
    <location>
        <begin position="94"/>
        <end position="176"/>
    </location>
</feature>
<dbReference type="OrthoDB" id="406505at2759"/>
<reference evidence="4 5" key="1">
    <citation type="submission" date="2019-12" db="EMBL/GenBank/DDBJ databases">
        <authorList>
            <person name="Alioto T."/>
            <person name="Alioto T."/>
            <person name="Gomez Garrido J."/>
        </authorList>
    </citation>
    <scope>NUCLEOTIDE SEQUENCE [LARGE SCALE GENOMIC DNA]</scope>
</reference>
<evidence type="ECO:0000313" key="5">
    <source>
        <dbReference type="Proteomes" id="UP000594638"/>
    </source>
</evidence>